<evidence type="ECO:0000313" key="2">
    <source>
        <dbReference type="Proteomes" id="UP001207468"/>
    </source>
</evidence>
<evidence type="ECO:0000313" key="1">
    <source>
        <dbReference type="EMBL" id="KAI9464272.1"/>
    </source>
</evidence>
<protein>
    <submittedName>
        <fullName evidence="1">Uncharacterized protein</fullName>
    </submittedName>
</protein>
<keyword evidence="2" id="KW-1185">Reference proteome</keyword>
<dbReference type="EMBL" id="JAGFNK010000152">
    <property type="protein sequence ID" value="KAI9464272.1"/>
    <property type="molecule type" value="Genomic_DNA"/>
</dbReference>
<accession>A0ACC0U7K6</accession>
<organism evidence="1 2">
    <name type="scientific">Russula earlei</name>
    <dbReference type="NCBI Taxonomy" id="71964"/>
    <lineage>
        <taxon>Eukaryota</taxon>
        <taxon>Fungi</taxon>
        <taxon>Dikarya</taxon>
        <taxon>Basidiomycota</taxon>
        <taxon>Agaricomycotina</taxon>
        <taxon>Agaricomycetes</taxon>
        <taxon>Russulales</taxon>
        <taxon>Russulaceae</taxon>
        <taxon>Russula</taxon>
    </lineage>
</organism>
<reference evidence="1" key="1">
    <citation type="submission" date="2021-03" db="EMBL/GenBank/DDBJ databases">
        <title>Evolutionary priming and transition to the ectomycorrhizal habit in an iconic lineage of mushroom-forming fungi: is preadaptation a requirement?</title>
        <authorList>
            <consortium name="DOE Joint Genome Institute"/>
            <person name="Looney B.P."/>
            <person name="Miyauchi S."/>
            <person name="Morin E."/>
            <person name="Drula E."/>
            <person name="Courty P.E."/>
            <person name="Chicoki N."/>
            <person name="Fauchery L."/>
            <person name="Kohler A."/>
            <person name="Kuo A."/>
            <person name="LaButti K."/>
            <person name="Pangilinan J."/>
            <person name="Lipzen A."/>
            <person name="Riley R."/>
            <person name="Andreopoulos W."/>
            <person name="He G."/>
            <person name="Johnson J."/>
            <person name="Barry K.W."/>
            <person name="Grigoriev I.V."/>
            <person name="Nagy L."/>
            <person name="Hibbett D."/>
            <person name="Henrissat B."/>
            <person name="Matheny P.B."/>
            <person name="Labbe J."/>
            <person name="Martin A.F."/>
        </authorList>
    </citation>
    <scope>NUCLEOTIDE SEQUENCE</scope>
    <source>
        <strain evidence="1">BPL698</strain>
    </source>
</reference>
<comment type="caution">
    <text evidence="1">The sequence shown here is derived from an EMBL/GenBank/DDBJ whole genome shotgun (WGS) entry which is preliminary data.</text>
</comment>
<dbReference type="Proteomes" id="UP001207468">
    <property type="component" value="Unassembled WGS sequence"/>
</dbReference>
<name>A0ACC0U7K6_9AGAM</name>
<proteinExistence type="predicted"/>
<gene>
    <name evidence="1" type="ORF">F5148DRAFT_188290</name>
</gene>
<sequence>MVNECHITAYFAELYMCGFFLLLGRVGGKLIGMSFQHLLLVCAPHLYRFSISNKDKIRMANRLQKMRLLEDRGLCSSQKPGCS</sequence>